<evidence type="ECO:0000313" key="2">
    <source>
        <dbReference type="Proteomes" id="UP000619838"/>
    </source>
</evidence>
<comment type="caution">
    <text evidence="1">The sequence shown here is derived from an EMBL/GenBank/DDBJ whole genome shotgun (WGS) entry which is preliminary data.</text>
</comment>
<accession>A0ABR9XTM3</accession>
<dbReference type="EMBL" id="JADGII010000017">
    <property type="protein sequence ID" value="MBF0637339.1"/>
    <property type="molecule type" value="Genomic_DNA"/>
</dbReference>
<name>A0ABR9XTM3_9CHLB</name>
<dbReference type="Proteomes" id="UP000619838">
    <property type="component" value="Unassembled WGS sequence"/>
</dbReference>
<reference evidence="1 2" key="1">
    <citation type="journal article" date="2020" name="Microorganisms">
        <title>Simultaneous Genome Sequencing of Prosthecochloris ethylica and Desulfuromonas acetoxidans within a Syntrophic Mixture Reveals Unique Pili and Protein Interactions.</title>
        <authorList>
            <person name="Kyndt J.A."/>
            <person name="Van Beeumen J.J."/>
            <person name="Meyer T.E."/>
        </authorList>
    </citation>
    <scope>NUCLEOTIDE SEQUENCE [LARGE SCALE GENOMIC DNA]</scope>
    <source>
        <strain evidence="1 2">N3</strain>
    </source>
</reference>
<dbReference type="Pfam" id="PF05015">
    <property type="entry name" value="HigB-like_toxin"/>
    <property type="match status" value="1"/>
</dbReference>
<sequence>MDISFGDKDLKKYANNDRLASRKLGTKRAKVFKQRLDDLRAAETLEDVRHLPGRYHELTENRKGQWACDLDHPYRLIFAPHEQPIPEDGHGRYIWIEIKGVEIVGIANYHKEK</sequence>
<dbReference type="Gene3D" id="3.30.2310.20">
    <property type="entry name" value="RelE-like"/>
    <property type="match status" value="1"/>
</dbReference>
<proteinExistence type="predicted"/>
<evidence type="ECO:0000313" key="1">
    <source>
        <dbReference type="EMBL" id="MBF0637339.1"/>
    </source>
</evidence>
<keyword evidence="2" id="KW-1185">Reference proteome</keyword>
<gene>
    <name evidence="1" type="ORF">INT08_09165</name>
</gene>
<dbReference type="SUPFAM" id="SSF143011">
    <property type="entry name" value="RelE-like"/>
    <property type="match status" value="1"/>
</dbReference>
<dbReference type="RefSeq" id="WP_114608500.1">
    <property type="nucleotide sequence ID" value="NZ_JABVZQ010000011.1"/>
</dbReference>
<dbReference type="InterPro" id="IPR007711">
    <property type="entry name" value="HigB-1"/>
</dbReference>
<protein>
    <submittedName>
        <fullName evidence="1">Type II toxin-antitoxin system RelE/ParE family toxin</fullName>
    </submittedName>
</protein>
<organism evidence="1 2">
    <name type="scientific">Prosthecochloris ethylica</name>
    <dbReference type="NCBI Taxonomy" id="2743976"/>
    <lineage>
        <taxon>Bacteria</taxon>
        <taxon>Pseudomonadati</taxon>
        <taxon>Chlorobiota</taxon>
        <taxon>Chlorobiia</taxon>
        <taxon>Chlorobiales</taxon>
        <taxon>Chlorobiaceae</taxon>
        <taxon>Prosthecochloris</taxon>
    </lineage>
</organism>
<dbReference type="InterPro" id="IPR035093">
    <property type="entry name" value="RelE/ParE_toxin_dom_sf"/>
</dbReference>